<dbReference type="PANTHER" id="PTHR10094">
    <property type="entry name" value="STEROL CARRIER PROTEIN 2 SCP-2 FAMILY PROTEIN"/>
    <property type="match status" value="1"/>
</dbReference>
<protein>
    <submittedName>
        <fullName evidence="3">Sterol carrier protein 2b</fullName>
    </submittedName>
</protein>
<keyword evidence="2" id="KW-1185">Reference proteome</keyword>
<evidence type="ECO:0000259" key="1">
    <source>
        <dbReference type="Pfam" id="PF02036"/>
    </source>
</evidence>
<dbReference type="InterPro" id="IPR036527">
    <property type="entry name" value="SCP2_sterol-bd_dom_sf"/>
</dbReference>
<dbReference type="KEGG" id="ncc:104953196"/>
<dbReference type="PANTHER" id="PTHR10094:SF25">
    <property type="entry name" value="SCP2 STEROL-BINDING DOMAIN-CONTAINING PROTEIN 1"/>
    <property type="match status" value="1"/>
</dbReference>
<organism evidence="2 3">
    <name type="scientific">Notothenia coriiceps</name>
    <name type="common">black rockcod</name>
    <dbReference type="NCBI Taxonomy" id="8208"/>
    <lineage>
        <taxon>Eukaryota</taxon>
        <taxon>Metazoa</taxon>
        <taxon>Chordata</taxon>
        <taxon>Craniata</taxon>
        <taxon>Vertebrata</taxon>
        <taxon>Euteleostomi</taxon>
        <taxon>Actinopterygii</taxon>
        <taxon>Neopterygii</taxon>
        <taxon>Teleostei</taxon>
        <taxon>Neoteleostei</taxon>
        <taxon>Acanthomorphata</taxon>
        <taxon>Eupercaria</taxon>
        <taxon>Perciformes</taxon>
        <taxon>Notothenioidei</taxon>
        <taxon>Nototheniidae</taxon>
        <taxon>Notothenia</taxon>
    </lineage>
</organism>
<reference evidence="3" key="1">
    <citation type="submission" date="2025-08" db="UniProtKB">
        <authorList>
            <consortium name="RefSeq"/>
        </authorList>
    </citation>
    <scope>IDENTIFICATION</scope>
    <source>
        <tissue evidence="3">Muscle</tissue>
    </source>
</reference>
<evidence type="ECO:0000313" key="3">
    <source>
        <dbReference type="RefSeq" id="XP_010778415.1"/>
    </source>
</evidence>
<feature type="domain" description="SCP2" evidence="1">
    <location>
        <begin position="29"/>
        <end position="82"/>
    </location>
</feature>
<dbReference type="GO" id="GO:0005829">
    <property type="term" value="C:cytosol"/>
    <property type="evidence" value="ECO:0007669"/>
    <property type="project" value="TreeGrafter"/>
</dbReference>
<dbReference type="AlphaFoldDB" id="A0A6I9NU35"/>
<dbReference type="Gene3D" id="3.30.1050.10">
    <property type="entry name" value="SCP2 sterol-binding domain"/>
    <property type="match status" value="1"/>
</dbReference>
<dbReference type="Proteomes" id="UP000504611">
    <property type="component" value="Unplaced"/>
</dbReference>
<dbReference type="SUPFAM" id="SSF55718">
    <property type="entry name" value="SCP-like"/>
    <property type="match status" value="1"/>
</dbReference>
<sequence>MPEIQTRRIQAIYTSASDGLEGFKAHAVFQEINKKLQEEGEQFVKKIGGVFAFKVKDGPNGQEAVWYVDVKNGRGCVHNDTGRKTLSVLSDVFKYHLLNVLHFCKAL</sequence>
<dbReference type="RefSeq" id="XP_010778415.1">
    <property type="nucleotide sequence ID" value="XM_010780113.1"/>
</dbReference>
<name>A0A6I9NU35_9TELE</name>
<evidence type="ECO:0000313" key="2">
    <source>
        <dbReference type="Proteomes" id="UP000504611"/>
    </source>
</evidence>
<gene>
    <name evidence="3" type="primary">scp2b</name>
</gene>
<dbReference type="Pfam" id="PF02036">
    <property type="entry name" value="SCP2"/>
    <property type="match status" value="1"/>
</dbReference>
<proteinExistence type="predicted"/>
<dbReference type="InterPro" id="IPR003033">
    <property type="entry name" value="SCP2_sterol-bd_dom"/>
</dbReference>
<accession>A0A6I9NU35</accession>
<dbReference type="OrthoDB" id="5327538at2759"/>
<dbReference type="CTD" id="450073"/>